<feature type="region of interest" description="Disordered" evidence="5">
    <location>
        <begin position="1"/>
        <end position="25"/>
    </location>
</feature>
<dbReference type="InterPro" id="IPR014284">
    <property type="entry name" value="RNA_pol_sigma-70_dom"/>
</dbReference>
<name>A0A9D2BZ90_9FIRM</name>
<feature type="domain" description="RNA polymerase sigma-70" evidence="6">
    <location>
        <begin position="237"/>
        <end position="263"/>
    </location>
</feature>
<evidence type="ECO:0000259" key="6">
    <source>
        <dbReference type="PROSITE" id="PS00716"/>
    </source>
</evidence>
<comment type="caution">
    <text evidence="7">The sequence shown here is derived from an EMBL/GenBank/DDBJ whole genome shotgun (WGS) entry which is preliminary data.</text>
</comment>
<dbReference type="Proteomes" id="UP000823868">
    <property type="component" value="Unassembled WGS sequence"/>
</dbReference>
<dbReference type="Gene3D" id="1.20.140.160">
    <property type="match status" value="1"/>
</dbReference>
<dbReference type="Pfam" id="PF04542">
    <property type="entry name" value="Sigma70_r2"/>
    <property type="match status" value="1"/>
</dbReference>
<keyword evidence="4" id="KW-0804">Transcription</keyword>
<protein>
    <submittedName>
        <fullName evidence="7">FliA/WhiG family RNA polymerase sigma factor</fullName>
    </submittedName>
</protein>
<proteinExistence type="predicted"/>
<dbReference type="PANTHER" id="PTHR30385">
    <property type="entry name" value="SIGMA FACTOR F FLAGELLAR"/>
    <property type="match status" value="1"/>
</dbReference>
<organism evidence="7 8">
    <name type="scientific">Candidatus Flavonifractor merdigallinarum</name>
    <dbReference type="NCBI Taxonomy" id="2838589"/>
    <lineage>
        <taxon>Bacteria</taxon>
        <taxon>Bacillati</taxon>
        <taxon>Bacillota</taxon>
        <taxon>Clostridia</taxon>
        <taxon>Eubacteriales</taxon>
        <taxon>Oscillospiraceae</taxon>
        <taxon>Flavonifractor</taxon>
    </lineage>
</organism>
<dbReference type="InterPro" id="IPR000943">
    <property type="entry name" value="RNA_pol_sigma70"/>
</dbReference>
<gene>
    <name evidence="7" type="ORF">H9841_08630</name>
</gene>
<dbReference type="PANTHER" id="PTHR30385:SF7">
    <property type="entry name" value="RNA POLYMERASE SIGMA FACTOR FLIA"/>
    <property type="match status" value="1"/>
</dbReference>
<dbReference type="GO" id="GO:0016987">
    <property type="term" value="F:sigma factor activity"/>
    <property type="evidence" value="ECO:0007669"/>
    <property type="project" value="UniProtKB-KW"/>
</dbReference>
<dbReference type="SUPFAM" id="SSF88946">
    <property type="entry name" value="Sigma2 domain of RNA polymerase sigma factors"/>
    <property type="match status" value="1"/>
</dbReference>
<dbReference type="NCBIfam" id="TIGR02937">
    <property type="entry name" value="sigma70-ECF"/>
    <property type="match status" value="1"/>
</dbReference>
<dbReference type="InterPro" id="IPR007624">
    <property type="entry name" value="RNA_pol_sigma70_r3"/>
</dbReference>
<dbReference type="SUPFAM" id="SSF88659">
    <property type="entry name" value="Sigma3 and sigma4 domains of RNA polymerase sigma factors"/>
    <property type="match status" value="2"/>
</dbReference>
<evidence type="ECO:0000313" key="8">
    <source>
        <dbReference type="Proteomes" id="UP000823868"/>
    </source>
</evidence>
<reference evidence="7" key="1">
    <citation type="journal article" date="2021" name="PeerJ">
        <title>Extensive microbial diversity within the chicken gut microbiome revealed by metagenomics and culture.</title>
        <authorList>
            <person name="Gilroy R."/>
            <person name="Ravi A."/>
            <person name="Getino M."/>
            <person name="Pursley I."/>
            <person name="Horton D.L."/>
            <person name="Alikhan N.F."/>
            <person name="Baker D."/>
            <person name="Gharbi K."/>
            <person name="Hall N."/>
            <person name="Watson M."/>
            <person name="Adriaenssens E.M."/>
            <person name="Foster-Nyarko E."/>
            <person name="Jarju S."/>
            <person name="Secka A."/>
            <person name="Antonio M."/>
            <person name="Oren A."/>
            <person name="Chaudhuri R.R."/>
            <person name="La Ragione R."/>
            <person name="Hildebrand F."/>
            <person name="Pallen M.J."/>
        </authorList>
    </citation>
    <scope>NUCLEOTIDE SEQUENCE</scope>
    <source>
        <strain evidence="7">ChiBcec16_6824</strain>
    </source>
</reference>
<evidence type="ECO:0000256" key="2">
    <source>
        <dbReference type="ARBA" id="ARBA00023082"/>
    </source>
</evidence>
<evidence type="ECO:0000256" key="1">
    <source>
        <dbReference type="ARBA" id="ARBA00023015"/>
    </source>
</evidence>
<dbReference type="CDD" id="cd06171">
    <property type="entry name" value="Sigma70_r4"/>
    <property type="match status" value="1"/>
</dbReference>
<evidence type="ECO:0000256" key="3">
    <source>
        <dbReference type="ARBA" id="ARBA00023125"/>
    </source>
</evidence>
<evidence type="ECO:0000256" key="4">
    <source>
        <dbReference type="ARBA" id="ARBA00023163"/>
    </source>
</evidence>
<dbReference type="InterPro" id="IPR013325">
    <property type="entry name" value="RNA_pol_sigma_r2"/>
</dbReference>
<sequence>MSKRNESTAVLEPAPDTGQTNLDSLDNEELMRRYKETGDEELKWALVLRFQDQIRRVALRTCGLYSSFSQLDDVIHEGILALLSAVDRFDPTKGVKLETYVAKRLKGMVIDLSRKQDWLPRQLRQTANRLNRAVDELSVELGHMPESQEVADYLGVSKAEYEKMLSETAGASLVSFEMLLDSYGSAAGKQASVSEFENPPEELCEERELRENLAEGIASLRPKERMVLSLYYEKELTMKEIAQVLEVSPPRVSQIHSHAIQRLRVFLKERMGS</sequence>
<keyword evidence="2" id="KW-0731">Sigma factor</keyword>
<dbReference type="EMBL" id="DXDX01000157">
    <property type="protein sequence ID" value="HIY21949.1"/>
    <property type="molecule type" value="Genomic_DNA"/>
</dbReference>
<dbReference type="AlphaFoldDB" id="A0A9D2BZ90"/>
<dbReference type="InterPro" id="IPR012845">
    <property type="entry name" value="RNA_pol_sigma_FliA_WhiG"/>
</dbReference>
<dbReference type="PRINTS" id="PR00046">
    <property type="entry name" value="SIGMA70FCT"/>
</dbReference>
<reference evidence="7" key="2">
    <citation type="submission" date="2021-04" db="EMBL/GenBank/DDBJ databases">
        <authorList>
            <person name="Gilroy R."/>
        </authorList>
    </citation>
    <scope>NUCLEOTIDE SEQUENCE</scope>
    <source>
        <strain evidence="7">ChiBcec16_6824</strain>
    </source>
</reference>
<keyword evidence="3" id="KW-0238">DNA-binding</keyword>
<dbReference type="InterPro" id="IPR007630">
    <property type="entry name" value="RNA_pol_sigma70_r4"/>
</dbReference>
<evidence type="ECO:0000256" key="5">
    <source>
        <dbReference type="SAM" id="MobiDB-lite"/>
    </source>
</evidence>
<keyword evidence="1" id="KW-0805">Transcription regulation</keyword>
<dbReference type="InterPro" id="IPR007627">
    <property type="entry name" value="RNA_pol_sigma70_r2"/>
</dbReference>
<dbReference type="InterPro" id="IPR013324">
    <property type="entry name" value="RNA_pol_sigma_r3/r4-like"/>
</dbReference>
<dbReference type="GO" id="GO:0006352">
    <property type="term" value="P:DNA-templated transcription initiation"/>
    <property type="evidence" value="ECO:0007669"/>
    <property type="project" value="InterPro"/>
</dbReference>
<evidence type="ECO:0000313" key="7">
    <source>
        <dbReference type="EMBL" id="HIY21949.1"/>
    </source>
</evidence>
<dbReference type="PROSITE" id="PS00716">
    <property type="entry name" value="SIGMA70_2"/>
    <property type="match status" value="1"/>
</dbReference>
<accession>A0A9D2BZ90</accession>
<dbReference type="GO" id="GO:0003677">
    <property type="term" value="F:DNA binding"/>
    <property type="evidence" value="ECO:0007669"/>
    <property type="project" value="UniProtKB-KW"/>
</dbReference>
<dbReference type="Pfam" id="PF04539">
    <property type="entry name" value="Sigma70_r3"/>
    <property type="match status" value="1"/>
</dbReference>
<dbReference type="Pfam" id="PF04545">
    <property type="entry name" value="Sigma70_r4"/>
    <property type="match status" value="1"/>
</dbReference>
<dbReference type="GO" id="GO:0003899">
    <property type="term" value="F:DNA-directed RNA polymerase activity"/>
    <property type="evidence" value="ECO:0007669"/>
    <property type="project" value="InterPro"/>
</dbReference>
<dbReference type="NCBIfam" id="TIGR02479">
    <property type="entry name" value="FliA_WhiG"/>
    <property type="match status" value="1"/>
</dbReference>
<dbReference type="Gene3D" id="1.10.1740.10">
    <property type="match status" value="1"/>
</dbReference>